<evidence type="ECO:0000256" key="1">
    <source>
        <dbReference type="SAM" id="MobiDB-lite"/>
    </source>
</evidence>
<accession>A0A2A2D330</accession>
<reference evidence="2 3" key="1">
    <citation type="submission" date="2017-08" db="EMBL/GenBank/DDBJ databases">
        <title>Genome sequence of Streptomyces albireticuli NRRL B-1670.</title>
        <authorList>
            <person name="Graham D.E."/>
            <person name="Mahan K.M."/>
            <person name="Klingeman D.M."/>
            <person name="Hettich R.L."/>
            <person name="Parry R.J."/>
            <person name="Spain J.C."/>
        </authorList>
    </citation>
    <scope>NUCLEOTIDE SEQUENCE [LARGE SCALE GENOMIC DNA]</scope>
    <source>
        <strain evidence="2 3">NRRL B-1670</strain>
    </source>
</reference>
<protein>
    <recommendedName>
        <fullName evidence="4">Transcriptional regulator</fullName>
    </recommendedName>
</protein>
<evidence type="ECO:0000313" key="3">
    <source>
        <dbReference type="Proteomes" id="UP000218944"/>
    </source>
</evidence>
<feature type="region of interest" description="Disordered" evidence="1">
    <location>
        <begin position="101"/>
        <end position="129"/>
    </location>
</feature>
<proteinExistence type="predicted"/>
<evidence type="ECO:0008006" key="4">
    <source>
        <dbReference type="Google" id="ProtNLM"/>
    </source>
</evidence>
<dbReference type="EMBL" id="NSJV01000518">
    <property type="protein sequence ID" value="PAU45925.1"/>
    <property type="molecule type" value="Genomic_DNA"/>
</dbReference>
<evidence type="ECO:0000313" key="2">
    <source>
        <dbReference type="EMBL" id="PAU45925.1"/>
    </source>
</evidence>
<dbReference type="AlphaFoldDB" id="A0A2A2D330"/>
<feature type="compositionally biased region" description="Pro residues" evidence="1">
    <location>
        <begin position="111"/>
        <end position="120"/>
    </location>
</feature>
<organism evidence="2 3">
    <name type="scientific">Streptomyces albireticuli</name>
    <dbReference type="NCBI Taxonomy" id="1940"/>
    <lineage>
        <taxon>Bacteria</taxon>
        <taxon>Bacillati</taxon>
        <taxon>Actinomycetota</taxon>
        <taxon>Actinomycetes</taxon>
        <taxon>Kitasatosporales</taxon>
        <taxon>Streptomycetaceae</taxon>
        <taxon>Streptomyces</taxon>
    </lineage>
</organism>
<feature type="non-terminal residue" evidence="2">
    <location>
        <position position="129"/>
    </location>
</feature>
<name>A0A2A2D330_9ACTN</name>
<gene>
    <name evidence="2" type="ORF">CK936_26745</name>
</gene>
<dbReference type="Proteomes" id="UP000218944">
    <property type="component" value="Unassembled WGS sequence"/>
</dbReference>
<sequence>MAGVGECALRLYAYASGRSSVTVGEAAAVLSVPADRVERAVAELRELRLLVGAAGSGGGFAAVGAEVARRELAVPLNRVIEDAHRELDGVHERLASFTAALRTSSRHAPSSPGPAGPPLAPVSVSPLWA</sequence>
<comment type="caution">
    <text evidence="2">The sequence shown here is derived from an EMBL/GenBank/DDBJ whole genome shotgun (WGS) entry which is preliminary data.</text>
</comment>
<keyword evidence="3" id="KW-1185">Reference proteome</keyword>